<gene>
    <name evidence="3" type="ORF">GIB67_004822</name>
</gene>
<dbReference type="AlphaFoldDB" id="A0A7J7LNL2"/>
<evidence type="ECO:0000313" key="3">
    <source>
        <dbReference type="EMBL" id="KAF6144149.1"/>
    </source>
</evidence>
<reference evidence="3 4" key="1">
    <citation type="journal article" date="2020" name="IScience">
        <title>Genome Sequencing of the Endangered Kingdonia uniflora (Circaeasteraceae, Ranunculales) Reveals Potential Mechanisms of Evolutionary Specialization.</title>
        <authorList>
            <person name="Sun Y."/>
            <person name="Deng T."/>
            <person name="Zhang A."/>
            <person name="Moore M.J."/>
            <person name="Landis J.B."/>
            <person name="Lin N."/>
            <person name="Zhang H."/>
            <person name="Zhang X."/>
            <person name="Huang J."/>
            <person name="Zhang X."/>
            <person name="Sun H."/>
            <person name="Wang H."/>
        </authorList>
    </citation>
    <scope>NUCLEOTIDE SEQUENCE [LARGE SCALE GENOMIC DNA]</scope>
    <source>
        <strain evidence="3">TB1705</strain>
        <tissue evidence="3">Leaf</tissue>
    </source>
</reference>
<sequence>MPYSNLLVMTNVFHNGGLNPGKKIDEAIIFEMDELRISLPKKRGLSKCYSGKSRSFKWMCNSECIEDLMKQEVPKAKRRKTNKHCVSPFTGV</sequence>
<protein>
    <submittedName>
        <fullName evidence="3">Uncharacterized protein</fullName>
    </submittedName>
</protein>
<name>A0A7J7LNL2_9MAGN</name>
<dbReference type="PANTHER" id="PTHR33172">
    <property type="entry name" value="OS08G0516900 PROTEIN"/>
    <property type="match status" value="1"/>
</dbReference>
<comment type="subcellular location">
    <subcellularLocation>
        <location evidence="1">Nucleus</location>
    </subcellularLocation>
</comment>
<organism evidence="3 4">
    <name type="scientific">Kingdonia uniflora</name>
    <dbReference type="NCBI Taxonomy" id="39325"/>
    <lineage>
        <taxon>Eukaryota</taxon>
        <taxon>Viridiplantae</taxon>
        <taxon>Streptophyta</taxon>
        <taxon>Embryophyta</taxon>
        <taxon>Tracheophyta</taxon>
        <taxon>Spermatophyta</taxon>
        <taxon>Magnoliopsida</taxon>
        <taxon>Ranunculales</taxon>
        <taxon>Circaeasteraceae</taxon>
        <taxon>Kingdonia</taxon>
    </lineage>
</organism>
<dbReference type="InterPro" id="IPR051992">
    <property type="entry name" value="OxStress_Response_Reg"/>
</dbReference>
<proteinExistence type="predicted"/>
<dbReference type="PANTHER" id="PTHR33172:SF38">
    <property type="entry name" value="GENOME ASSEMBLY, CHROMOSOME: A01"/>
    <property type="match status" value="1"/>
</dbReference>
<dbReference type="OrthoDB" id="1938584at2759"/>
<keyword evidence="4" id="KW-1185">Reference proteome</keyword>
<dbReference type="EMBL" id="JACGCM010002137">
    <property type="protein sequence ID" value="KAF6144149.1"/>
    <property type="molecule type" value="Genomic_DNA"/>
</dbReference>
<evidence type="ECO:0000256" key="1">
    <source>
        <dbReference type="ARBA" id="ARBA00004123"/>
    </source>
</evidence>
<dbReference type="GO" id="GO:0005634">
    <property type="term" value="C:nucleus"/>
    <property type="evidence" value="ECO:0007669"/>
    <property type="project" value="UniProtKB-SubCell"/>
</dbReference>
<dbReference type="Proteomes" id="UP000541444">
    <property type="component" value="Unassembled WGS sequence"/>
</dbReference>
<evidence type="ECO:0000313" key="4">
    <source>
        <dbReference type="Proteomes" id="UP000541444"/>
    </source>
</evidence>
<comment type="caution">
    <text evidence="3">The sequence shown here is derived from an EMBL/GenBank/DDBJ whole genome shotgun (WGS) entry which is preliminary data.</text>
</comment>
<evidence type="ECO:0000256" key="2">
    <source>
        <dbReference type="ARBA" id="ARBA00023242"/>
    </source>
</evidence>
<dbReference type="GO" id="GO:0006950">
    <property type="term" value="P:response to stress"/>
    <property type="evidence" value="ECO:0007669"/>
    <property type="project" value="UniProtKB-ARBA"/>
</dbReference>
<keyword evidence="2" id="KW-0539">Nucleus</keyword>
<accession>A0A7J7LNL2</accession>